<dbReference type="PANTHER" id="PTHR47908:SF2">
    <property type="entry name" value="TETRATRICOPEPTIDE REPEAT (TPR)-LIKE SUPERFAMILY PROTEIN"/>
    <property type="match status" value="1"/>
</dbReference>
<keyword evidence="1" id="KW-0732">Signal</keyword>
<protein>
    <submittedName>
        <fullName evidence="2">Lipoprotein NlpI</fullName>
    </submittedName>
</protein>
<feature type="signal peptide" evidence="1">
    <location>
        <begin position="1"/>
        <end position="33"/>
    </location>
</feature>
<organism evidence="2 3">
    <name type="scientific">Stieleria bergensis</name>
    <dbReference type="NCBI Taxonomy" id="2528025"/>
    <lineage>
        <taxon>Bacteria</taxon>
        <taxon>Pseudomonadati</taxon>
        <taxon>Planctomycetota</taxon>
        <taxon>Planctomycetia</taxon>
        <taxon>Pirellulales</taxon>
        <taxon>Pirellulaceae</taxon>
        <taxon>Stieleria</taxon>
    </lineage>
</organism>
<accession>A0A517STS5</accession>
<gene>
    <name evidence="2" type="ORF">SV7mr_20570</name>
</gene>
<dbReference type="OrthoDB" id="272871at2"/>
<reference evidence="2 3" key="1">
    <citation type="submission" date="2019-02" db="EMBL/GenBank/DDBJ databases">
        <title>Deep-cultivation of Planctomycetes and their phenomic and genomic characterization uncovers novel biology.</title>
        <authorList>
            <person name="Wiegand S."/>
            <person name="Jogler M."/>
            <person name="Boedeker C."/>
            <person name="Pinto D."/>
            <person name="Vollmers J."/>
            <person name="Rivas-Marin E."/>
            <person name="Kohn T."/>
            <person name="Peeters S.H."/>
            <person name="Heuer A."/>
            <person name="Rast P."/>
            <person name="Oberbeckmann S."/>
            <person name="Bunk B."/>
            <person name="Jeske O."/>
            <person name="Meyerdierks A."/>
            <person name="Storesund J.E."/>
            <person name="Kallscheuer N."/>
            <person name="Luecker S."/>
            <person name="Lage O.M."/>
            <person name="Pohl T."/>
            <person name="Merkel B.J."/>
            <person name="Hornburger P."/>
            <person name="Mueller R.-W."/>
            <person name="Bruemmer F."/>
            <person name="Labrenz M."/>
            <person name="Spormann A.M."/>
            <person name="Op den Camp H."/>
            <person name="Overmann J."/>
            <person name="Amann R."/>
            <person name="Jetten M.S.M."/>
            <person name="Mascher T."/>
            <person name="Medema M.H."/>
            <person name="Devos D.P."/>
            <person name="Kaster A.-K."/>
            <person name="Ovreas L."/>
            <person name="Rohde M."/>
            <person name="Galperin M.Y."/>
            <person name="Jogler C."/>
        </authorList>
    </citation>
    <scope>NUCLEOTIDE SEQUENCE [LARGE SCALE GENOMIC DNA]</scope>
    <source>
        <strain evidence="2 3">SV_7m_r</strain>
    </source>
</reference>
<proteinExistence type="predicted"/>
<dbReference type="AlphaFoldDB" id="A0A517STS5"/>
<dbReference type="Proteomes" id="UP000315003">
    <property type="component" value="Chromosome"/>
</dbReference>
<evidence type="ECO:0000256" key="1">
    <source>
        <dbReference type="SAM" id="SignalP"/>
    </source>
</evidence>
<dbReference type="PANTHER" id="PTHR47908">
    <property type="match status" value="1"/>
</dbReference>
<evidence type="ECO:0000313" key="2">
    <source>
        <dbReference type="EMBL" id="QDT59549.1"/>
    </source>
</evidence>
<keyword evidence="2" id="KW-0449">Lipoprotein</keyword>
<evidence type="ECO:0000313" key="3">
    <source>
        <dbReference type="Proteomes" id="UP000315003"/>
    </source>
</evidence>
<name>A0A517STS5_9BACT</name>
<dbReference type="InterPro" id="IPR011990">
    <property type="entry name" value="TPR-like_helical_dom_sf"/>
</dbReference>
<feature type="chain" id="PRO_5022209694" evidence="1">
    <location>
        <begin position="34"/>
        <end position="271"/>
    </location>
</feature>
<dbReference type="RefSeq" id="WP_145271508.1">
    <property type="nucleotide sequence ID" value="NZ_CP036272.1"/>
</dbReference>
<sequence precursor="true">MTAPNSHFPTVTFCFSVLLATTSMVLPSATCLAQEVGEAQQEEAVQDLASQLVMLRDAQNLLQKREYVQAGALAKKLSETTKNERLKLNASDLLLQCGLVEESLPGFDAYAKAHPDRKPFLWQRGIALYFVERYKDGVEQFEIHREVNPNDVENAAWHYLCLAKHQSPEKADQEVLPAPNDPRPTMEQVLQMFKTGNTQAVQDEIDRLKDSPRSTTAQFYGYFYLGLYADAQGNTKPALKYMTQSAEVAPANYMGHIAEQYKRFLAAQLAK</sequence>
<dbReference type="Gene3D" id="1.25.40.10">
    <property type="entry name" value="Tetratricopeptide repeat domain"/>
    <property type="match status" value="1"/>
</dbReference>
<dbReference type="SUPFAM" id="SSF48452">
    <property type="entry name" value="TPR-like"/>
    <property type="match status" value="1"/>
</dbReference>
<dbReference type="EMBL" id="CP036272">
    <property type="protein sequence ID" value="QDT59549.1"/>
    <property type="molecule type" value="Genomic_DNA"/>
</dbReference>
<keyword evidence="3" id="KW-1185">Reference proteome</keyword>